<dbReference type="RefSeq" id="WP_111500411.1">
    <property type="nucleotide sequence ID" value="NZ_QKYN01000036.1"/>
</dbReference>
<feature type="chain" id="PRO_5016088969" evidence="1">
    <location>
        <begin position="41"/>
        <end position="172"/>
    </location>
</feature>
<feature type="signal peptide" evidence="1">
    <location>
        <begin position="1"/>
        <end position="40"/>
    </location>
</feature>
<protein>
    <submittedName>
        <fullName evidence="2">Uncharacterized protein</fullName>
    </submittedName>
</protein>
<gene>
    <name evidence="2" type="ORF">DN069_09370</name>
</gene>
<reference evidence="2 3" key="1">
    <citation type="submission" date="2018-06" db="EMBL/GenBank/DDBJ databases">
        <title>Streptacidiphilus pinicola sp. nov., isolated from pine grove soil.</title>
        <authorList>
            <person name="Roh S.G."/>
            <person name="Park S."/>
            <person name="Kim M.-K."/>
            <person name="Yun B.-R."/>
            <person name="Park J."/>
            <person name="Kim M.J."/>
            <person name="Kim Y.S."/>
            <person name="Kim S.B."/>
        </authorList>
    </citation>
    <scope>NUCLEOTIDE SEQUENCE [LARGE SCALE GENOMIC DNA]</scope>
    <source>
        <strain evidence="2 3">MMS16-CNU450</strain>
    </source>
</reference>
<sequence>MAPRSSARSTRHPLRSATLAAAVLGLATGLAGAVAPAAQAADPAPVGPNQFFSGLVNGSATDPAIQMACYGPVTPGELGHPLPGQSVEVLPASAAGTADVGYTGSAADGIVANFGPTSTALPVTLGYYAVPVAIPTGLVLPCSGTGTVVFTPEPGSPTARSATLPVRYVAQP</sequence>
<comment type="caution">
    <text evidence="2">The sequence shown here is derived from an EMBL/GenBank/DDBJ whole genome shotgun (WGS) entry which is preliminary data.</text>
</comment>
<dbReference type="AlphaFoldDB" id="A0A2X0IRV6"/>
<evidence type="ECO:0000313" key="2">
    <source>
        <dbReference type="EMBL" id="RAG85971.1"/>
    </source>
</evidence>
<keyword evidence="1" id="KW-0732">Signal</keyword>
<dbReference type="Proteomes" id="UP000248889">
    <property type="component" value="Unassembled WGS sequence"/>
</dbReference>
<organism evidence="2 3">
    <name type="scientific">Streptacidiphilus pinicola</name>
    <dbReference type="NCBI Taxonomy" id="2219663"/>
    <lineage>
        <taxon>Bacteria</taxon>
        <taxon>Bacillati</taxon>
        <taxon>Actinomycetota</taxon>
        <taxon>Actinomycetes</taxon>
        <taxon>Kitasatosporales</taxon>
        <taxon>Streptomycetaceae</taxon>
        <taxon>Streptacidiphilus</taxon>
    </lineage>
</organism>
<accession>A0A2X0IRV6</accession>
<keyword evidence="3" id="KW-1185">Reference proteome</keyword>
<dbReference type="EMBL" id="QKYN01000036">
    <property type="protein sequence ID" value="RAG85971.1"/>
    <property type="molecule type" value="Genomic_DNA"/>
</dbReference>
<dbReference type="InterPro" id="IPR006311">
    <property type="entry name" value="TAT_signal"/>
</dbReference>
<evidence type="ECO:0000313" key="3">
    <source>
        <dbReference type="Proteomes" id="UP000248889"/>
    </source>
</evidence>
<dbReference type="PROSITE" id="PS51318">
    <property type="entry name" value="TAT"/>
    <property type="match status" value="1"/>
</dbReference>
<proteinExistence type="predicted"/>
<evidence type="ECO:0000256" key="1">
    <source>
        <dbReference type="SAM" id="SignalP"/>
    </source>
</evidence>
<dbReference type="OrthoDB" id="3540818at2"/>
<name>A0A2X0IRV6_9ACTN</name>